<keyword evidence="2" id="KW-0813">Transport</keyword>
<dbReference type="GO" id="GO:0005576">
    <property type="term" value="C:extracellular region"/>
    <property type="evidence" value="ECO:0007669"/>
    <property type="project" value="UniProtKB-SubCell"/>
</dbReference>
<dbReference type="InterPro" id="IPR011030">
    <property type="entry name" value="Lipovitellin_superhlx_dom"/>
</dbReference>
<sequence>AAYCANRPSQLCRYSRTSLRFERCILTKDKCDLACKRSSSAPTFLNGHTYNYAVEGEVRVYLTGADKQETTVKIFGQVAVTAYGNCELSLKINSLAISGPDGKKYAAPKGIDKVVRFNLEDGRVGPEICAEEGDSRASLNIKRAIISLLQTEQKPSTQTDVFGTCPTEVSSSQEGAAVLIHKTRDLSRCAHREQTRNELITAVYNPTAEIKNTQLLQSILNVETKVNNGVPEKIAAVEQYLYKPFSVGENGARAEVNTKLSLSGTTKGNGAGGHCTLPRTIIFDNPHDGSAGHSSSDNVMNALKETCKTLGNEASSKSAGNFAQLVRIFRTANKDDLMKVFGQIKGNSLDKRVFLDALLRAGTGYSIETSIQILKSKELNDIEEKVVFLSLGNARHVTSDAIKAATSLLDLPKLPKGVYLGVGALAGTYCRDHNCHSEKSDGIVALSKKLAGKLQNCKPKTKLEEDNVVAVLKGIRNIGHLEDSLIDKLVHCAVDNSVKARVRVAALEAFQADSCATKVKKTALDIMKNRQLDSEIRIKAYLAVIDCPCGKSANEIKTLLDSEPVHQVARFISTSLRAIRASANPDKQLARHHYGLIGIPNKYNVDDRKYSFYREMSYNVDILGVGGNVEQSVIYSQDSFLPRSVNLNLTAEVFGHNVNILEVGGRQGNLDRVVEHFLGPRGLFRTKEPQDLFDELKSKLGESARKAEKSVRGRRSIKSEVDNFDRQVKEESAAYNNELDLDMYIKLFGTDAVFLSLGDGKGFDANGFLDESLKMMNEGMNKMKHFQQELRGHILFLDAELAYPTSTGLPLKLDAVGAATGRVDVSSSVDIRQCLRNPESAKVDIKLIPSTDVEISLVMLVDAGSVATGIKVITNLHSSTGGHVIAKVIENGRGIDLQWGLPLDKQEILTASSDMVFFTAEKGQLEKQTPIAGPTEKNEYSGCFDQLSQVLGLTLCGKIALPFSFSGPKSQNSISQYLARYPLVGSTKLNLVLEKNDLRGYHLKGVVRADPSGHYGIELLFDAEGSKNRRTQITADLINNQDEKTVKLSLESPIKVLYGQVSVYTKSNEYALVMKAKMDEASYYGRVGLNIEGNDRRHVYKPVLEYQVPKNAKKNINVDGQIIQEKTGDGVKYTISGVKFNLPETNEPVTLMGHLSRKPKKSKMNIILVFLQFFALLQFNLPETNEPVTLMGHLSKEPKKLEIDLKLMKGQHNIILSSSLANYDFKADFQNTLNPFINFKVNGHFENVGEVYHNDIDLYYSEDCRSPQNRVTLNQLFKRHYVSSTEFTVITKNKFEIHALPLKIKLDMDLDPKKVDFDVGGVYMDKKASLQVDGRTQIKKEGDYKIKWAVNVDKQVVEGLIKRDVVSADKSNLENYVDFKKLGRYELSGVVLHRVKANDVNVGAVGHFKISGTGKDADLKFDIGYIETAKLYSSHATLTSSTQGELLNYLLKINTGANINGQLKFNLKDALAANGQFQVAENDGKGNGNIMVHFKTIDRVIKGEVKFLAKEPTYNADVELFLNFGKNNNDKIHFTTNNKKTEKLIDSKNKLMYGGKNTELNLHGDYQNLWKNHANVEVVLPDERCLSLKIDRDFVEKDNVLNGQAEVVFSDATKRGGPASTIKYKGKVTNTNWDKETIDLEGQLELQVNGGKNLLNTFSLKNIPKGKKSDVAFKTEISGTMLPKKGILDASSTYTEGDTVDDTYRIKSSYGDDLAFELVGKLQVAVPNKGLKKYVDDYTMNIRLPFEKAHDIKWVSNFVYNQPENQAAEITLLESVQVNADLYKFESNGKYDLKNGNTKLKIILPHVEPVSIDATYKVDDTKEKASGAVDVNARYGKGKTTSITIQGASGQKEIDLTFSANSPQNEKFKKFEMKFNTKNPSPDTYNSLILIDADGRVYKSEGVVVYSSSQPIFDLKYSSPSSPKPTRFYFKGMAPRSTQGRMEVKIENCKNFDLDSTFEVNFDKDLVVKFHGNAESLGMKNYNVDISSKDAGNGKRLEFNAINDNKNVLSGSTSFISKQEGPKTIIEGSGTLKVKDEQKPANFKYIRTVLTEGNEQGVETFVNVAYGDRNHVAEFRITNLEYKTSYVYCEEKKQCAHAEVNAKLITTKPGCLQHQFNAGFDLRKLGLATEFGLQVANEFSDKNFPQYDMNLHVNRENKKYHFHVYSQPEQGKSVVQYPTNKNLPFPIRGEISLYPDKNKPQSKTAARFNFDVTGNEKQGEASALIGFSHPRIGKEALIKFRGSLNRPNDNTIKIETNGVISHSCLGHDREAKLFLEVNPVHIKLLMDTPLVKVIDLEGSATAKDNLQQADLVFSLLEGKPVSIYAVAKDFQYYEFTTGYKDESERKLSVIANLNPEKRVDVSVDIVLHKNKKNIVHGALFIEDNLIKSDYGASKDNFNYFVGALKKDLGVLQERIKNIGEKANDDVKKTLQRVEPTYKQLEQAYREDLEKLTQDISNDKTLKEISEALHVITKVIVKLIDDVVTIFKPMADKFAETVSLVSQKISEMYEKQIAPGLKQLYTNVAAMIQAYFDGVIDAAAHFAAIIMDFFERHKPELQELTNIFTEIFKVVGIQPTALGSRSRVAANCANRPSRPRFKRCRASKKLSLSNTRYYTSRQSWQELAVPEQFMGIMNDAYHAAREVMPTEETKTFLDVLRNYAQKKLRQEKFDEQKELRIVYEKLVAAVTSLVQFVRQTAGQYGITYPNFSYASFPGLSPVSMPSFKGSAGWSLLNQMLQGDVPNPWIQFKTYRPRSLNPLDEVPAKMRAVIINGMHIFTFDGRHLTFPGTCRYVLAHDHIDRNFTLISQLQNGHPKAIILEDKSGITIELKENGQVALNGANHGYPVIEKEVFAFRESKGRIGLGSLYGLMVFCTSKLEVCYVEVSGFYHGKLRGLLGDGNNEPYDDFRIPNGKIVSTESEFGNAYKLAGSCKPVETPAHDHHQMHMALPAACEAVFGGTSPLRPLSMLLDNHPFRQACIHACGDDSPKSAQEACDLGRGYATLAQTGLLPAVMPSHCLKCTDADKPREIGEIYDVKLPTKQADIIVTVEVTESTEKMYKDIIVPLVGQVIDGLKSKRITDVKVYLVGITSHYPYPIIYDTDLKLKSAKVQFTDKTRYNEVKSIQVGDERVDRYTEFFVNIIKNLRLTFGIHNVMFAYDSVFDLPLRAGAVKHLISAIGETCQRQDVLASSLRSVVYGGFFKNLGLSYSLIKNTPDIKIGGGKDVNQVVGFSKHGVLLLGDKKQKETETLRSTLHLETYDGCVDFSQDTDGYTFSATTFQSCNPAQQKQYLQTAATSIVNRLLHENLVEACTCSYVDVYRARSVCVIKERKEAARRRK</sequence>
<evidence type="ECO:0000256" key="4">
    <source>
        <dbReference type="ARBA" id="ARBA00022729"/>
    </source>
</evidence>
<dbReference type="InterPro" id="IPR009454">
    <property type="entry name" value="Lipid_transpt_open_b-sht"/>
</dbReference>
<feature type="domain" description="VWFD" evidence="9">
    <location>
        <begin position="2764"/>
        <end position="2930"/>
    </location>
</feature>
<dbReference type="InterPro" id="IPR001846">
    <property type="entry name" value="VWF_type-D"/>
</dbReference>
<dbReference type="InterPro" id="IPR015816">
    <property type="entry name" value="Vitellinogen_b-sht_N"/>
</dbReference>
<dbReference type="Gene3D" id="2.30.230.10">
    <property type="entry name" value="Lipovitellin, beta-sheet shell regions, chain A"/>
    <property type="match status" value="1"/>
</dbReference>
<organism evidence="10 11">
    <name type="scientific">Pararge aegeria aegeria</name>
    <dbReference type="NCBI Taxonomy" id="348720"/>
    <lineage>
        <taxon>Eukaryota</taxon>
        <taxon>Metazoa</taxon>
        <taxon>Ecdysozoa</taxon>
        <taxon>Arthropoda</taxon>
        <taxon>Hexapoda</taxon>
        <taxon>Insecta</taxon>
        <taxon>Pterygota</taxon>
        <taxon>Neoptera</taxon>
        <taxon>Endopterygota</taxon>
        <taxon>Lepidoptera</taxon>
        <taxon>Glossata</taxon>
        <taxon>Ditrysia</taxon>
        <taxon>Papilionoidea</taxon>
        <taxon>Nymphalidae</taxon>
        <taxon>Satyrinae</taxon>
        <taxon>Satyrini</taxon>
        <taxon>Parargina</taxon>
        <taxon>Pararge</taxon>
    </lineage>
</organism>
<dbReference type="Gene3D" id="1.25.10.20">
    <property type="entry name" value="Vitellinogen, superhelical"/>
    <property type="match status" value="1"/>
</dbReference>
<dbReference type="SUPFAM" id="SSF56968">
    <property type="entry name" value="Lipovitellin-phosvitin complex, beta-sheet shell regions"/>
    <property type="match status" value="2"/>
</dbReference>
<dbReference type="Pfam" id="PF09172">
    <property type="entry name" value="Vit_open_b-sht"/>
    <property type="match status" value="1"/>
</dbReference>
<dbReference type="Gene3D" id="2.20.80.10">
    <property type="entry name" value="Lipovitellin-phosvitin complex, chain A, domain 4"/>
    <property type="match status" value="1"/>
</dbReference>
<dbReference type="InterPro" id="IPR015255">
    <property type="entry name" value="Vitellinogen_open_b-sht"/>
</dbReference>
<dbReference type="InterPro" id="IPR050733">
    <property type="entry name" value="Vitellogenin/Apolipophorin"/>
</dbReference>
<dbReference type="InterPro" id="IPR015817">
    <property type="entry name" value="Vitellinogen_open_b-sht_sub1"/>
</dbReference>
<evidence type="ECO:0000256" key="1">
    <source>
        <dbReference type="ARBA" id="ARBA00004613"/>
    </source>
</evidence>
<evidence type="ECO:0000256" key="2">
    <source>
        <dbReference type="ARBA" id="ARBA00022448"/>
    </source>
</evidence>
<evidence type="ECO:0000259" key="9">
    <source>
        <dbReference type="PROSITE" id="PS51233"/>
    </source>
</evidence>
<keyword evidence="4" id="KW-0732">Signal</keyword>
<evidence type="ECO:0000256" key="3">
    <source>
        <dbReference type="ARBA" id="ARBA00022525"/>
    </source>
</evidence>
<keyword evidence="6" id="KW-0325">Glycoprotein</keyword>
<dbReference type="Pfam" id="PF06448">
    <property type="entry name" value="DUF1081"/>
    <property type="match status" value="1"/>
</dbReference>
<evidence type="ECO:0000259" key="8">
    <source>
        <dbReference type="PROSITE" id="PS51211"/>
    </source>
</evidence>
<proteinExistence type="predicted"/>
<evidence type="ECO:0000256" key="5">
    <source>
        <dbReference type="ARBA" id="ARBA00023055"/>
    </source>
</evidence>
<keyword evidence="3" id="KW-0964">Secreted</keyword>
<dbReference type="SUPFAM" id="SSF48431">
    <property type="entry name" value="Lipovitellin-phosvitin complex, superhelical domain"/>
    <property type="match status" value="1"/>
</dbReference>
<dbReference type="SMART" id="SM00638">
    <property type="entry name" value="LPD_N"/>
    <property type="match status" value="1"/>
</dbReference>
<comment type="caution">
    <text evidence="7">Lacks conserved residue(s) required for the propagation of feature annotation.</text>
</comment>
<dbReference type="Pfam" id="PF01347">
    <property type="entry name" value="Vitellogenin_N"/>
    <property type="match status" value="1"/>
</dbReference>
<comment type="subcellular location">
    <subcellularLocation>
        <location evidence="1">Secreted</location>
    </subcellularLocation>
</comment>
<gene>
    <name evidence="10" type="primary">jg16855</name>
    <name evidence="10" type="ORF">PAEG_LOCUS26779</name>
</gene>
<evidence type="ECO:0000313" key="11">
    <source>
        <dbReference type="Proteomes" id="UP000838756"/>
    </source>
</evidence>
<evidence type="ECO:0000313" key="10">
    <source>
        <dbReference type="EMBL" id="CAH2268423.1"/>
    </source>
</evidence>
<feature type="domain" description="Vitellogenin" evidence="8">
    <location>
        <begin position="44"/>
        <end position="645"/>
    </location>
</feature>
<dbReference type="Gene3D" id="2.20.50.20">
    <property type="entry name" value="Lipovitellin. Chain A, domain 3"/>
    <property type="match status" value="1"/>
</dbReference>
<dbReference type="PROSITE" id="PS51233">
    <property type="entry name" value="VWFD"/>
    <property type="match status" value="1"/>
</dbReference>
<dbReference type="Proteomes" id="UP000838756">
    <property type="component" value="Unassembled WGS sequence"/>
</dbReference>
<dbReference type="PROSITE" id="PS51211">
    <property type="entry name" value="VITELLOGENIN"/>
    <property type="match status" value="1"/>
</dbReference>
<accession>A0A8S4SMB5</accession>
<reference evidence="10" key="1">
    <citation type="submission" date="2022-03" db="EMBL/GenBank/DDBJ databases">
        <authorList>
            <person name="Lindestad O."/>
        </authorList>
    </citation>
    <scope>NUCLEOTIDE SEQUENCE</scope>
</reference>
<dbReference type="GO" id="GO:0005319">
    <property type="term" value="F:lipid transporter activity"/>
    <property type="evidence" value="ECO:0007669"/>
    <property type="project" value="InterPro"/>
</dbReference>
<dbReference type="SMART" id="SM00216">
    <property type="entry name" value="VWD"/>
    <property type="match status" value="1"/>
</dbReference>
<dbReference type="Pfam" id="PF00094">
    <property type="entry name" value="VWD"/>
    <property type="match status" value="1"/>
</dbReference>
<dbReference type="PANTHER" id="PTHR23345">
    <property type="entry name" value="VITELLOGENIN-RELATED"/>
    <property type="match status" value="1"/>
</dbReference>
<protein>
    <submittedName>
        <fullName evidence="10">Jg16855 protein</fullName>
    </submittedName>
</protein>
<comment type="caution">
    <text evidence="10">The sequence shown here is derived from an EMBL/GenBank/DDBJ whole genome shotgun (WGS) entry which is preliminary data.</text>
</comment>
<dbReference type="PANTHER" id="PTHR23345:SF36">
    <property type="entry name" value="APOLIPOPHORINS"/>
    <property type="match status" value="1"/>
</dbReference>
<dbReference type="InterPro" id="IPR001747">
    <property type="entry name" value="Vitellogenin_N"/>
</dbReference>
<feature type="non-terminal residue" evidence="10">
    <location>
        <position position="1"/>
    </location>
</feature>
<name>A0A8S4SMB5_9NEOP</name>
<keyword evidence="11" id="KW-1185">Reference proteome</keyword>
<dbReference type="OrthoDB" id="6484170at2759"/>
<dbReference type="EMBL" id="CAKXAJ010026436">
    <property type="protein sequence ID" value="CAH2268423.1"/>
    <property type="molecule type" value="Genomic_DNA"/>
</dbReference>
<dbReference type="InterPro" id="IPR015819">
    <property type="entry name" value="Lipid_transp_b-sht_shell"/>
</dbReference>
<evidence type="ECO:0000256" key="6">
    <source>
        <dbReference type="ARBA" id="ARBA00023180"/>
    </source>
</evidence>
<evidence type="ECO:0000256" key="7">
    <source>
        <dbReference type="PROSITE-ProRule" id="PRU00557"/>
    </source>
</evidence>
<keyword evidence="5" id="KW-0445">Lipid transport</keyword>
<dbReference type="SMART" id="SM01169">
    <property type="entry name" value="DUF1943"/>
    <property type="match status" value="1"/>
</dbReference>